<organism evidence="3 4">
    <name type="scientific">Ralstonia solanacearum (strain Po82)</name>
    <dbReference type="NCBI Taxonomy" id="1031711"/>
    <lineage>
        <taxon>Bacteria</taxon>
        <taxon>Pseudomonadati</taxon>
        <taxon>Pseudomonadota</taxon>
        <taxon>Betaproteobacteria</taxon>
        <taxon>Burkholderiales</taxon>
        <taxon>Burkholderiaceae</taxon>
        <taxon>Ralstonia</taxon>
        <taxon>Ralstonia solanacearum species complex</taxon>
    </lineage>
</organism>
<dbReference type="PANTHER" id="PTHR46230:SF7">
    <property type="entry name" value="BOLA-LIKE PROTEIN 1"/>
    <property type="match status" value="1"/>
</dbReference>
<dbReference type="GO" id="GO:0016226">
    <property type="term" value="P:iron-sulfur cluster assembly"/>
    <property type="evidence" value="ECO:0007669"/>
    <property type="project" value="TreeGrafter"/>
</dbReference>
<dbReference type="Pfam" id="PF01722">
    <property type="entry name" value="BolA"/>
    <property type="match status" value="1"/>
</dbReference>
<dbReference type="AlphaFoldDB" id="F6G1L0"/>
<proteinExistence type="inferred from homology"/>
<accession>F6G1L0</accession>
<dbReference type="PANTHER" id="PTHR46230">
    <property type="match status" value="1"/>
</dbReference>
<evidence type="ECO:0000256" key="1">
    <source>
        <dbReference type="RuleBase" id="RU003860"/>
    </source>
</evidence>
<dbReference type="PATRIC" id="fig|1031711.3.peg.1731"/>
<evidence type="ECO:0000313" key="3">
    <source>
        <dbReference type="EMBL" id="AEG69080.1"/>
    </source>
</evidence>
<sequence length="226" mass="24129">MAVAAHHRGVRRRDADLPQRHLHQVEADGAVLAVRRGAAGQRHPAAQEPDPRHDGAAGLAARADVGPAEPGLEPVLPRHGRPQPLRGLPLRHRRLGQLQAVRLDGPDGGVHPGAERLAGAPHAGTPRRRQPAGRPLMAADPREIERLLREAFQPVHLAVEDDSARHAGHAGAASGGGHYNVDIVSAAFAGKSRVARHRMVYDALRTLWPAAIHALAIRAVTPEENT</sequence>
<name>F6G1L0_RALS8</name>
<dbReference type="EMBL" id="CP002819">
    <property type="protein sequence ID" value="AEG69080.1"/>
    <property type="molecule type" value="Genomic_DNA"/>
</dbReference>
<gene>
    <name evidence="3" type="primary">bolA</name>
    <name evidence="3" type="ordered locus">RSPO_c01780</name>
</gene>
<protein>
    <submittedName>
        <fullName evidence="3">Putative transcription regulator, bolA</fullName>
    </submittedName>
</protein>
<feature type="region of interest" description="Disordered" evidence="2">
    <location>
        <begin position="65"/>
        <end position="84"/>
    </location>
</feature>
<reference evidence="3 4" key="1">
    <citation type="journal article" date="2011" name="J. Bacteriol.">
        <title>Complete genome sequence of the plant pathogen Ralstonia solanacearum strain Po82.</title>
        <authorList>
            <person name="Xu J."/>
            <person name="Zheng H.J."/>
            <person name="Liu L."/>
            <person name="Pan Z.C."/>
            <person name="Prior P."/>
            <person name="Tang B."/>
            <person name="Xu J.S."/>
            <person name="Zhang H."/>
            <person name="Tian Q."/>
            <person name="Zhang L.Q."/>
            <person name="Feng J."/>
        </authorList>
    </citation>
    <scope>NUCLEOTIDE SEQUENCE [LARGE SCALE GENOMIC DNA]</scope>
    <source>
        <strain evidence="3 4">Po82</strain>
    </source>
</reference>
<feature type="region of interest" description="Disordered" evidence="2">
    <location>
        <begin position="105"/>
        <end position="135"/>
    </location>
</feature>
<dbReference type="InterPro" id="IPR036065">
    <property type="entry name" value="BolA-like_sf"/>
</dbReference>
<evidence type="ECO:0000256" key="2">
    <source>
        <dbReference type="SAM" id="MobiDB-lite"/>
    </source>
</evidence>
<dbReference type="eggNOG" id="COG0271">
    <property type="taxonomic scope" value="Bacteria"/>
</dbReference>
<feature type="region of interest" description="Disordered" evidence="2">
    <location>
        <begin position="37"/>
        <end position="57"/>
    </location>
</feature>
<dbReference type="HOGENOM" id="CLU_1223921_0_0_4"/>
<dbReference type="Proteomes" id="UP000007953">
    <property type="component" value="Chromosome"/>
</dbReference>
<dbReference type="Gene3D" id="3.30.300.90">
    <property type="entry name" value="BolA-like"/>
    <property type="match status" value="1"/>
</dbReference>
<evidence type="ECO:0000313" key="4">
    <source>
        <dbReference type="Proteomes" id="UP000007953"/>
    </source>
</evidence>
<dbReference type="SUPFAM" id="SSF82657">
    <property type="entry name" value="BolA-like"/>
    <property type="match status" value="1"/>
</dbReference>
<comment type="similarity">
    <text evidence="1">Belongs to the BolA/IbaG family.</text>
</comment>
<dbReference type="InterPro" id="IPR002634">
    <property type="entry name" value="BolA"/>
</dbReference>
<dbReference type="KEGG" id="rsn:RSPO_c01780"/>